<reference evidence="3 4" key="1">
    <citation type="submission" date="2019-05" db="EMBL/GenBank/DDBJ databases">
        <title>Emergence of the Ug99 lineage of the wheat stem rust pathogen through somatic hybridization.</title>
        <authorList>
            <person name="Li F."/>
            <person name="Upadhyaya N.M."/>
            <person name="Sperschneider J."/>
            <person name="Matny O."/>
            <person name="Nguyen-Phuc H."/>
            <person name="Mago R."/>
            <person name="Raley C."/>
            <person name="Miller M.E."/>
            <person name="Silverstein K.A.T."/>
            <person name="Henningsen E."/>
            <person name="Hirsch C.D."/>
            <person name="Visser B."/>
            <person name="Pretorius Z.A."/>
            <person name="Steffenson B.J."/>
            <person name="Schwessinger B."/>
            <person name="Dodds P.N."/>
            <person name="Figueroa M."/>
        </authorList>
    </citation>
    <scope>NUCLEOTIDE SEQUENCE [LARGE SCALE GENOMIC DNA]</scope>
    <source>
        <strain evidence="1">21-0</strain>
        <strain evidence="2 4">Ug99</strain>
    </source>
</reference>
<evidence type="ECO:0000313" key="2">
    <source>
        <dbReference type="EMBL" id="KAA1136146.1"/>
    </source>
</evidence>
<dbReference type="Proteomes" id="UP000325313">
    <property type="component" value="Unassembled WGS sequence"/>
</dbReference>
<dbReference type="AlphaFoldDB" id="A0A5B0SDI9"/>
<name>A0A5B0SDI9_PUCGR</name>
<dbReference type="Proteomes" id="UP000324748">
    <property type="component" value="Unassembled WGS sequence"/>
</dbReference>
<evidence type="ECO:0000313" key="3">
    <source>
        <dbReference type="Proteomes" id="UP000324748"/>
    </source>
</evidence>
<comment type="caution">
    <text evidence="2">The sequence shown here is derived from an EMBL/GenBank/DDBJ whole genome shotgun (WGS) entry which is preliminary data.</text>
</comment>
<dbReference type="EMBL" id="VDEP01000036">
    <property type="protein sequence ID" value="KAA1136146.1"/>
    <property type="molecule type" value="Genomic_DNA"/>
</dbReference>
<protein>
    <submittedName>
        <fullName evidence="2">Uncharacterized protein</fullName>
    </submittedName>
</protein>
<keyword evidence="3" id="KW-1185">Reference proteome</keyword>
<accession>A0A5B0SDI9</accession>
<evidence type="ECO:0000313" key="1">
    <source>
        <dbReference type="EMBL" id="KAA1085740.1"/>
    </source>
</evidence>
<gene>
    <name evidence="1" type="ORF">PGT21_018062</name>
    <name evidence="2" type="ORF">PGTUg99_033597</name>
</gene>
<organism evidence="2 4">
    <name type="scientific">Puccinia graminis f. sp. tritici</name>
    <dbReference type="NCBI Taxonomy" id="56615"/>
    <lineage>
        <taxon>Eukaryota</taxon>
        <taxon>Fungi</taxon>
        <taxon>Dikarya</taxon>
        <taxon>Basidiomycota</taxon>
        <taxon>Pucciniomycotina</taxon>
        <taxon>Pucciniomycetes</taxon>
        <taxon>Pucciniales</taxon>
        <taxon>Pucciniaceae</taxon>
        <taxon>Puccinia</taxon>
    </lineage>
</organism>
<dbReference type="OrthoDB" id="10255632at2759"/>
<evidence type="ECO:0000313" key="4">
    <source>
        <dbReference type="Proteomes" id="UP000325313"/>
    </source>
</evidence>
<proteinExistence type="predicted"/>
<sequence>MEEALTKRTIGCANIPNLHEAIHVLITLKFINSILQQEQKNVAGEVAARLDFVCSLTIRQEMVECI</sequence>
<dbReference type="EMBL" id="VSWC01000106">
    <property type="protein sequence ID" value="KAA1085740.1"/>
    <property type="molecule type" value="Genomic_DNA"/>
</dbReference>